<organism evidence="9 10">
    <name type="scientific">Ladona fulva</name>
    <name type="common">Scarce chaser dragonfly</name>
    <name type="synonym">Libellula fulva</name>
    <dbReference type="NCBI Taxonomy" id="123851"/>
    <lineage>
        <taxon>Eukaryota</taxon>
        <taxon>Metazoa</taxon>
        <taxon>Ecdysozoa</taxon>
        <taxon>Arthropoda</taxon>
        <taxon>Hexapoda</taxon>
        <taxon>Insecta</taxon>
        <taxon>Pterygota</taxon>
        <taxon>Palaeoptera</taxon>
        <taxon>Odonata</taxon>
        <taxon>Epiprocta</taxon>
        <taxon>Anisoptera</taxon>
        <taxon>Libelluloidea</taxon>
        <taxon>Libellulidae</taxon>
        <taxon>Ladona</taxon>
    </lineage>
</organism>
<dbReference type="EMBL" id="KZ308560">
    <property type="protein sequence ID" value="KAG8231572.1"/>
    <property type="molecule type" value="Genomic_DNA"/>
</dbReference>
<evidence type="ECO:0000256" key="4">
    <source>
        <dbReference type="ARBA" id="ARBA00022968"/>
    </source>
</evidence>
<dbReference type="InterPro" id="IPR007734">
    <property type="entry name" value="Heparan_SO4_2-O-STrfase"/>
</dbReference>
<reference evidence="9" key="2">
    <citation type="submission" date="2017-10" db="EMBL/GenBank/DDBJ databases">
        <title>Ladona fulva Genome sequencing and assembly.</title>
        <authorList>
            <person name="Murali S."/>
            <person name="Richards S."/>
            <person name="Bandaranaike D."/>
            <person name="Bellair M."/>
            <person name="Blankenburg K."/>
            <person name="Chao H."/>
            <person name="Dinh H."/>
            <person name="Doddapaneni H."/>
            <person name="Dugan-Rocha S."/>
            <person name="Elkadiri S."/>
            <person name="Gnanaolivu R."/>
            <person name="Hernandez B."/>
            <person name="Skinner E."/>
            <person name="Javaid M."/>
            <person name="Lee S."/>
            <person name="Li M."/>
            <person name="Ming W."/>
            <person name="Munidasa M."/>
            <person name="Muniz J."/>
            <person name="Nguyen L."/>
            <person name="Hughes D."/>
            <person name="Osuji N."/>
            <person name="Pu L.-L."/>
            <person name="Puazo M."/>
            <person name="Qu C."/>
            <person name="Quiroz J."/>
            <person name="Raj R."/>
            <person name="Weissenberger G."/>
            <person name="Xin Y."/>
            <person name="Zou X."/>
            <person name="Han Y."/>
            <person name="Worley K."/>
            <person name="Muzny D."/>
            <person name="Gibbs R."/>
        </authorList>
    </citation>
    <scope>NUCLEOTIDE SEQUENCE</scope>
    <source>
        <strain evidence="9">Sampled in the wild</strain>
    </source>
</reference>
<evidence type="ECO:0000256" key="1">
    <source>
        <dbReference type="ARBA" id="ARBA00004323"/>
    </source>
</evidence>
<reference evidence="9" key="1">
    <citation type="submission" date="2013-04" db="EMBL/GenBank/DDBJ databases">
        <authorList>
            <person name="Qu J."/>
            <person name="Murali S.C."/>
            <person name="Bandaranaike D."/>
            <person name="Bellair M."/>
            <person name="Blankenburg K."/>
            <person name="Chao H."/>
            <person name="Dinh H."/>
            <person name="Doddapaneni H."/>
            <person name="Downs B."/>
            <person name="Dugan-Rocha S."/>
            <person name="Elkadiri S."/>
            <person name="Gnanaolivu R.D."/>
            <person name="Hernandez B."/>
            <person name="Javaid M."/>
            <person name="Jayaseelan J.C."/>
            <person name="Lee S."/>
            <person name="Li M."/>
            <person name="Ming W."/>
            <person name="Munidasa M."/>
            <person name="Muniz J."/>
            <person name="Nguyen L."/>
            <person name="Ongeri F."/>
            <person name="Osuji N."/>
            <person name="Pu L.-L."/>
            <person name="Puazo M."/>
            <person name="Qu C."/>
            <person name="Quiroz J."/>
            <person name="Raj R."/>
            <person name="Weissenberger G."/>
            <person name="Xin Y."/>
            <person name="Zou X."/>
            <person name="Han Y."/>
            <person name="Richards S."/>
            <person name="Worley K."/>
            <person name="Muzny D."/>
            <person name="Gibbs R."/>
        </authorList>
    </citation>
    <scope>NUCLEOTIDE SEQUENCE</scope>
    <source>
        <strain evidence="9">Sampled in the wild</strain>
    </source>
</reference>
<evidence type="ECO:0000256" key="3">
    <source>
        <dbReference type="ARBA" id="ARBA00022692"/>
    </source>
</evidence>
<comment type="subcellular location">
    <subcellularLocation>
        <location evidence="1">Golgi apparatus membrane</location>
        <topology evidence="1">Single-pass type II membrane protein</topology>
    </subcellularLocation>
</comment>
<keyword evidence="3" id="KW-0812">Transmembrane</keyword>
<evidence type="ECO:0000313" key="9">
    <source>
        <dbReference type="EMBL" id="KAG8231572.1"/>
    </source>
</evidence>
<evidence type="ECO:0000256" key="5">
    <source>
        <dbReference type="ARBA" id="ARBA00022989"/>
    </source>
</evidence>
<sequence>MREGIGDHRRQSLFFCGHSEDCTPFNTESAVQKAKWSVERHYAVVGVLEDLNTTLQVLESYVPRYFAGARQVFRDEVSRFAQINRNPFKPPVREEVKQIVRRNFTRETDFYEFCRQRLHRQLAALNLKGA</sequence>
<keyword evidence="8" id="KW-0325">Glycoprotein</keyword>
<dbReference type="PANTHER" id="PTHR12129:SF20">
    <property type="entry name" value="HEPARAN SULFATE 2-O-SULFOTRANSFERASE PIPE"/>
    <property type="match status" value="1"/>
</dbReference>
<accession>A0A8K0KAT8</accession>
<evidence type="ECO:0000256" key="7">
    <source>
        <dbReference type="ARBA" id="ARBA00023136"/>
    </source>
</evidence>
<keyword evidence="7" id="KW-0472">Membrane</keyword>
<dbReference type="Gene3D" id="3.40.50.300">
    <property type="entry name" value="P-loop containing nucleotide triphosphate hydrolases"/>
    <property type="match status" value="1"/>
</dbReference>
<evidence type="ECO:0000313" key="10">
    <source>
        <dbReference type="Proteomes" id="UP000792457"/>
    </source>
</evidence>
<keyword evidence="6" id="KW-0333">Golgi apparatus</keyword>
<dbReference type="GO" id="GO:0000139">
    <property type="term" value="C:Golgi membrane"/>
    <property type="evidence" value="ECO:0007669"/>
    <property type="project" value="UniProtKB-SubCell"/>
</dbReference>
<keyword evidence="5" id="KW-1133">Transmembrane helix</keyword>
<gene>
    <name evidence="9" type="ORF">J437_LFUL011568</name>
</gene>
<evidence type="ECO:0000256" key="6">
    <source>
        <dbReference type="ARBA" id="ARBA00023034"/>
    </source>
</evidence>
<dbReference type="GO" id="GO:0008146">
    <property type="term" value="F:sulfotransferase activity"/>
    <property type="evidence" value="ECO:0007669"/>
    <property type="project" value="InterPro"/>
</dbReference>
<keyword evidence="2" id="KW-0808">Transferase</keyword>
<dbReference type="Proteomes" id="UP000792457">
    <property type="component" value="Unassembled WGS sequence"/>
</dbReference>
<protein>
    <recommendedName>
        <fullName evidence="11">Heparan sulfate 2-O-sulfotransferase pipe</fullName>
    </recommendedName>
</protein>
<evidence type="ECO:0000256" key="2">
    <source>
        <dbReference type="ARBA" id="ARBA00022679"/>
    </source>
</evidence>
<keyword evidence="4" id="KW-0735">Signal-anchor</keyword>
<evidence type="ECO:0008006" key="11">
    <source>
        <dbReference type="Google" id="ProtNLM"/>
    </source>
</evidence>
<keyword evidence="10" id="KW-1185">Reference proteome</keyword>
<dbReference type="OrthoDB" id="10019582at2759"/>
<dbReference type="InterPro" id="IPR027417">
    <property type="entry name" value="P-loop_NTPase"/>
</dbReference>
<dbReference type="PANTHER" id="PTHR12129">
    <property type="entry name" value="HEPARAN SULFATE 2-O-SULFOTRANSFERASE"/>
    <property type="match status" value="1"/>
</dbReference>
<dbReference type="AlphaFoldDB" id="A0A8K0KAT8"/>
<evidence type="ECO:0000256" key="8">
    <source>
        <dbReference type="ARBA" id="ARBA00023180"/>
    </source>
</evidence>
<proteinExistence type="predicted"/>
<comment type="caution">
    <text evidence="9">The sequence shown here is derived from an EMBL/GenBank/DDBJ whole genome shotgun (WGS) entry which is preliminary data.</text>
</comment>
<name>A0A8K0KAT8_LADFU</name>